<gene>
    <name evidence="1" type="ORF">EV193_11623</name>
</gene>
<keyword evidence="2" id="KW-1185">Reference proteome</keyword>
<reference evidence="1 2" key="1">
    <citation type="submission" date="2019-02" db="EMBL/GenBank/DDBJ databases">
        <title>Genomic Encyclopedia of Type Strains, Phase IV (KMG-IV): sequencing the most valuable type-strain genomes for metagenomic binning, comparative biology and taxonomic classification.</title>
        <authorList>
            <person name="Goeker M."/>
        </authorList>
    </citation>
    <scope>NUCLEOTIDE SEQUENCE [LARGE SCALE GENOMIC DNA]</scope>
    <source>
        <strain evidence="1 2">DSM 101727</strain>
    </source>
</reference>
<comment type="caution">
    <text evidence="1">The sequence shown here is derived from an EMBL/GenBank/DDBJ whole genome shotgun (WGS) entry which is preliminary data.</text>
</comment>
<dbReference type="InterPro" id="IPR024520">
    <property type="entry name" value="DUF3558"/>
</dbReference>
<sequence length="127" mass="13832">MLTPQQLAELTSPRVFGTAPSPWGEPACAWTSSNVIFDLSPYTKFNGLDGIYRAQSTVKKFQPMQLHGYPAVRTEETPQIRSCTATVGVADDQAFTVSFSGKKPEFTDACGYVEKIVGMVLQNLPPA</sequence>
<dbReference type="EMBL" id="SGWQ01000016">
    <property type="protein sequence ID" value="RZS30503.1"/>
    <property type="molecule type" value="Genomic_DNA"/>
</dbReference>
<proteinExistence type="predicted"/>
<evidence type="ECO:0000313" key="1">
    <source>
        <dbReference type="EMBL" id="RZS30503.1"/>
    </source>
</evidence>
<name>A0A4Q7KCQ8_9PSEU</name>
<dbReference type="Proteomes" id="UP000294257">
    <property type="component" value="Unassembled WGS sequence"/>
</dbReference>
<dbReference type="AlphaFoldDB" id="A0A4Q7KCQ8"/>
<accession>A0A4Q7KCQ8</accession>
<organism evidence="1 2">
    <name type="scientific">Herbihabitans rhizosphaerae</name>
    <dbReference type="NCBI Taxonomy" id="1872711"/>
    <lineage>
        <taxon>Bacteria</taxon>
        <taxon>Bacillati</taxon>
        <taxon>Actinomycetota</taxon>
        <taxon>Actinomycetes</taxon>
        <taxon>Pseudonocardiales</taxon>
        <taxon>Pseudonocardiaceae</taxon>
        <taxon>Herbihabitans</taxon>
    </lineage>
</organism>
<dbReference type="Pfam" id="PF12079">
    <property type="entry name" value="DUF3558"/>
    <property type="match status" value="1"/>
</dbReference>
<protein>
    <submittedName>
        <fullName evidence="1">Uncharacterized protein DUF3558</fullName>
    </submittedName>
</protein>
<evidence type="ECO:0000313" key="2">
    <source>
        <dbReference type="Proteomes" id="UP000294257"/>
    </source>
</evidence>